<feature type="compositionally biased region" description="Polar residues" evidence="1">
    <location>
        <begin position="18"/>
        <end position="35"/>
    </location>
</feature>
<organism evidence="2 3">
    <name type="scientific">Sanghuangporus baumii</name>
    <name type="common">Phellinus baumii</name>
    <dbReference type="NCBI Taxonomy" id="108892"/>
    <lineage>
        <taxon>Eukaryota</taxon>
        <taxon>Fungi</taxon>
        <taxon>Dikarya</taxon>
        <taxon>Basidiomycota</taxon>
        <taxon>Agaricomycotina</taxon>
        <taxon>Agaricomycetes</taxon>
        <taxon>Hymenochaetales</taxon>
        <taxon>Hymenochaetaceae</taxon>
        <taxon>Sanghuangporus</taxon>
    </lineage>
</organism>
<dbReference type="Proteomes" id="UP000757232">
    <property type="component" value="Unassembled WGS sequence"/>
</dbReference>
<evidence type="ECO:0000313" key="3">
    <source>
        <dbReference type="Proteomes" id="UP000757232"/>
    </source>
</evidence>
<reference evidence="2" key="1">
    <citation type="submission" date="2016-06" db="EMBL/GenBank/DDBJ databases">
        <title>Draft Genome sequence of the fungus Inonotus baumii.</title>
        <authorList>
            <person name="Zhu H."/>
            <person name="Lin W."/>
        </authorList>
    </citation>
    <scope>NUCLEOTIDE SEQUENCE</scope>
    <source>
        <strain evidence="2">821</strain>
    </source>
</reference>
<gene>
    <name evidence="2" type="ORF">A7U60_g2538</name>
</gene>
<accession>A0A9Q5I247</accession>
<keyword evidence="3" id="KW-1185">Reference proteome</keyword>
<proteinExistence type="predicted"/>
<dbReference type="OrthoDB" id="3016366at2759"/>
<dbReference type="EMBL" id="LNZH02000138">
    <property type="protein sequence ID" value="OCB90249.1"/>
    <property type="molecule type" value="Genomic_DNA"/>
</dbReference>
<evidence type="ECO:0000313" key="2">
    <source>
        <dbReference type="EMBL" id="OCB90249.1"/>
    </source>
</evidence>
<feature type="region of interest" description="Disordered" evidence="1">
    <location>
        <begin position="1"/>
        <end position="35"/>
    </location>
</feature>
<dbReference type="AlphaFoldDB" id="A0A9Q5I247"/>
<name>A0A9Q5I247_SANBA</name>
<evidence type="ECO:0000256" key="1">
    <source>
        <dbReference type="SAM" id="MobiDB-lite"/>
    </source>
</evidence>
<comment type="caution">
    <text evidence="2">The sequence shown here is derived from an EMBL/GenBank/DDBJ whole genome shotgun (WGS) entry which is preliminary data.</text>
</comment>
<protein>
    <submittedName>
        <fullName evidence="2">Uncharacterized protein</fullName>
    </submittedName>
</protein>
<sequence>MSEQSIKHIAGAEIPNSAPDSAQTAENSAGSSSTTMPQLQAHAAVAFKPSTLYAVLLQGSDSGSSWHWVLFLPFDCSHSETDFNASTPISLSGTVWHVTNANPRERWVYEELTPDVIELSSRLILAARLADLSTLGSPPDVSQALSQLLACVPVRAEAHKSVFNCLTWMLDGIGELDDGGFLSCVSTMALERELIAAAQLASPKYEHDGSCVLIAPRNCSDN</sequence>